<dbReference type="Proteomes" id="UP000244913">
    <property type="component" value="Unassembled WGS sequence"/>
</dbReference>
<organism evidence="2 3">
    <name type="scientific">Caulobacter radicis</name>
    <dbReference type="NCBI Taxonomy" id="2172650"/>
    <lineage>
        <taxon>Bacteria</taxon>
        <taxon>Pseudomonadati</taxon>
        <taxon>Pseudomonadota</taxon>
        <taxon>Alphaproteobacteria</taxon>
        <taxon>Caulobacterales</taxon>
        <taxon>Caulobacteraceae</taxon>
        <taxon>Caulobacter</taxon>
    </lineage>
</organism>
<reference evidence="2 3" key="1">
    <citation type="submission" date="2018-04" db="EMBL/GenBank/DDBJ databases">
        <title>The genome sequence of Caulobacter sp. 736.</title>
        <authorList>
            <person name="Gao J."/>
            <person name="Sun J."/>
        </authorList>
    </citation>
    <scope>NUCLEOTIDE SEQUENCE [LARGE SCALE GENOMIC DNA]</scope>
    <source>
        <strain evidence="2 3">736</strain>
    </source>
</reference>
<dbReference type="EMBL" id="QDKP01000067">
    <property type="protein sequence ID" value="PVM70970.1"/>
    <property type="molecule type" value="Genomic_DNA"/>
</dbReference>
<feature type="region of interest" description="Disordered" evidence="1">
    <location>
        <begin position="1"/>
        <end position="27"/>
    </location>
</feature>
<evidence type="ECO:0000256" key="1">
    <source>
        <dbReference type="SAM" id="MobiDB-lite"/>
    </source>
</evidence>
<accession>A0A2T9JVJ2</accession>
<dbReference type="RefSeq" id="WP_116490084.1">
    <property type="nucleotide sequence ID" value="NZ_QDKP01000067.1"/>
</dbReference>
<evidence type="ECO:0000313" key="2">
    <source>
        <dbReference type="EMBL" id="PVM70970.1"/>
    </source>
</evidence>
<protein>
    <recommendedName>
        <fullName evidence="4">TIGR02588 family protein</fullName>
    </recommendedName>
</protein>
<gene>
    <name evidence="2" type="ORF">DDF65_25450</name>
</gene>
<accession>A0A2T9IVT9</accession>
<name>A0A2T9JVJ2_9CAUL</name>
<comment type="caution">
    <text evidence="2">The sequence shown here is derived from an EMBL/GenBank/DDBJ whole genome shotgun (WGS) entry which is preliminary data.</text>
</comment>
<sequence length="149" mass="15087">MAQKPKTATPAPASKPKASSKPAPAKGTPALEWASAAVGLVLAATAIGFTAWDALFGAEGPPAIEVKLIEVTPTAHGYVAQVEAFNHGGEPAAQVQIEGVLSIKGAQQTSGFTIDYVAEGSKASGGLVFERDPRAGELMLRATGFADAS</sequence>
<dbReference type="AlphaFoldDB" id="A0A2T9JVJ2"/>
<evidence type="ECO:0000313" key="3">
    <source>
        <dbReference type="Proteomes" id="UP000244913"/>
    </source>
</evidence>
<proteinExistence type="predicted"/>
<evidence type="ECO:0008006" key="4">
    <source>
        <dbReference type="Google" id="ProtNLM"/>
    </source>
</evidence>
<keyword evidence="3" id="KW-1185">Reference proteome</keyword>